<feature type="transmembrane region" description="Helical" evidence="1">
    <location>
        <begin position="156"/>
        <end position="174"/>
    </location>
</feature>
<keyword evidence="3" id="KW-1185">Reference proteome</keyword>
<comment type="caution">
    <text evidence="2">The sequence shown here is derived from an EMBL/GenBank/DDBJ whole genome shotgun (WGS) entry which is preliminary data.</text>
</comment>
<dbReference type="Proteomes" id="UP000689195">
    <property type="component" value="Unassembled WGS sequence"/>
</dbReference>
<organism evidence="2 3">
    <name type="scientific">Paramecium pentaurelia</name>
    <dbReference type="NCBI Taxonomy" id="43138"/>
    <lineage>
        <taxon>Eukaryota</taxon>
        <taxon>Sar</taxon>
        <taxon>Alveolata</taxon>
        <taxon>Ciliophora</taxon>
        <taxon>Intramacronucleata</taxon>
        <taxon>Oligohymenophorea</taxon>
        <taxon>Peniculida</taxon>
        <taxon>Parameciidae</taxon>
        <taxon>Paramecium</taxon>
    </lineage>
</organism>
<evidence type="ECO:0008006" key="4">
    <source>
        <dbReference type="Google" id="ProtNLM"/>
    </source>
</evidence>
<proteinExistence type="predicted"/>
<feature type="transmembrane region" description="Helical" evidence="1">
    <location>
        <begin position="58"/>
        <end position="74"/>
    </location>
</feature>
<accession>A0A8S1TSG9</accession>
<dbReference type="EMBL" id="CAJJDO010000027">
    <property type="protein sequence ID" value="CAD8155665.1"/>
    <property type="molecule type" value="Genomic_DNA"/>
</dbReference>
<gene>
    <name evidence="2" type="ORF">PPENT_87.1.T0270231</name>
</gene>
<keyword evidence="1" id="KW-1133">Transmembrane helix</keyword>
<dbReference type="AlphaFoldDB" id="A0A8S1TSG9"/>
<sequence length="470" mass="55672">MYKCSLNFEDKKLEDQFQNEKLQKIRKPVYYATFIFFVLNGMKAILEFVRGTSFSSEINIGFVIVQTIMAVMVFKNQSYIKQALVITNIMSGFLQMNFNEEATAKQEFYSFGNSYALFQAIGYFISDFRDGVIQAISHLTTKIIITSIHSKKVDPLCTSLAITSTFFIVLTIYVSDYNYRKQFLANISDDVWDKQLPFLVKKPYIKFTHKNTYFNITSCNLIERFAGYKSDYCFGCNAREFLSETKVNNISLLNKLLSDTITLNTDIEAHLKCFRFNIRVCMYGFEKMNRIVILEKVMTKEKGKQFSFEFRKDLVQTLKQGQQKFQFLLFYNWGIQSCLLINNKYIKQISLMDVISKLNKNYKRYLSPIRIISISKSKLQIRTYSNLIKIYLFQIYHILIITQPRSRDYIDAFVKESEEYIEFQLQLRDVREFCDHYSKNIFVHQIERVILWERVKDDLKIQFSKQISFK</sequence>
<protein>
    <recommendedName>
        <fullName evidence="4">Transmembrane protein</fullName>
    </recommendedName>
</protein>
<evidence type="ECO:0000313" key="2">
    <source>
        <dbReference type="EMBL" id="CAD8155665.1"/>
    </source>
</evidence>
<keyword evidence="1" id="KW-0472">Membrane</keyword>
<name>A0A8S1TSG9_9CILI</name>
<evidence type="ECO:0000313" key="3">
    <source>
        <dbReference type="Proteomes" id="UP000689195"/>
    </source>
</evidence>
<reference evidence="2" key="1">
    <citation type="submission" date="2021-01" db="EMBL/GenBank/DDBJ databases">
        <authorList>
            <consortium name="Genoscope - CEA"/>
            <person name="William W."/>
        </authorList>
    </citation>
    <scope>NUCLEOTIDE SEQUENCE</scope>
</reference>
<evidence type="ECO:0000256" key="1">
    <source>
        <dbReference type="SAM" id="Phobius"/>
    </source>
</evidence>
<feature type="transmembrane region" description="Helical" evidence="1">
    <location>
        <begin position="29"/>
        <end position="46"/>
    </location>
</feature>
<keyword evidence="1" id="KW-0812">Transmembrane</keyword>
<dbReference type="OrthoDB" id="10262892at2759"/>